<evidence type="ECO:0000259" key="3">
    <source>
        <dbReference type="Pfam" id="PF10099"/>
    </source>
</evidence>
<feature type="region of interest" description="Disordered" evidence="1">
    <location>
        <begin position="1"/>
        <end position="20"/>
    </location>
</feature>
<dbReference type="GO" id="GO:0006417">
    <property type="term" value="P:regulation of translation"/>
    <property type="evidence" value="ECO:0007669"/>
    <property type="project" value="TreeGrafter"/>
</dbReference>
<evidence type="ECO:0000313" key="4">
    <source>
        <dbReference type="EMBL" id="RXS96538.1"/>
    </source>
</evidence>
<dbReference type="GO" id="GO:0016989">
    <property type="term" value="F:sigma factor antagonist activity"/>
    <property type="evidence" value="ECO:0007669"/>
    <property type="project" value="TreeGrafter"/>
</dbReference>
<dbReference type="InterPro" id="IPR051474">
    <property type="entry name" value="Anti-sigma-K/W_factor"/>
</dbReference>
<comment type="caution">
    <text evidence="4">The sequence shown here is derived from an EMBL/GenBank/DDBJ whole genome shotgun (WGS) entry which is preliminary data.</text>
</comment>
<evidence type="ECO:0000256" key="2">
    <source>
        <dbReference type="SAM" id="Phobius"/>
    </source>
</evidence>
<dbReference type="InterPro" id="IPR018764">
    <property type="entry name" value="RskA_C"/>
</dbReference>
<proteinExistence type="predicted"/>
<reference evidence="4 5" key="1">
    <citation type="journal article" date="2016" name="Int. J. Syst. Evol. Microbiol.">
        <title>Acidipila dinghuensis sp. nov., an acidobacterium isolated from forest soil.</title>
        <authorList>
            <person name="Jiang Y.W."/>
            <person name="Wang J."/>
            <person name="Chen M.H."/>
            <person name="Lv Y.Y."/>
            <person name="Qiu L.H."/>
        </authorList>
    </citation>
    <scope>NUCLEOTIDE SEQUENCE [LARGE SCALE GENOMIC DNA]</scope>
    <source>
        <strain evidence="4 5">DHOF10</strain>
    </source>
</reference>
<dbReference type="GO" id="GO:0005886">
    <property type="term" value="C:plasma membrane"/>
    <property type="evidence" value="ECO:0007669"/>
    <property type="project" value="InterPro"/>
</dbReference>
<dbReference type="Pfam" id="PF10099">
    <property type="entry name" value="RskA_C"/>
    <property type="match status" value="1"/>
</dbReference>
<keyword evidence="2" id="KW-0472">Membrane</keyword>
<sequence length="191" mass="20292">MPENSRNPNDTPDQEPETARRGGISFGVLGWITAAAAIIVAIYLGNRGIQMQQTQLADRSDLARLSAQAEHAQLLTDALTSPEAKQVTLAETRQTPQPSGYATYLPAKGALVFMARNLHSLKADKTYELWLMPADGKPPIPAGLFHPDTTGSASVILPSVPSGIQARGFGVTIEDAQGAQTPTLPIVMSGY</sequence>
<name>A0A4Q1SG73_9BACT</name>
<dbReference type="Proteomes" id="UP000290253">
    <property type="component" value="Unassembled WGS sequence"/>
</dbReference>
<evidence type="ECO:0000313" key="5">
    <source>
        <dbReference type="Proteomes" id="UP000290253"/>
    </source>
</evidence>
<dbReference type="PANTHER" id="PTHR37461:SF1">
    <property type="entry name" value="ANTI-SIGMA-K FACTOR RSKA"/>
    <property type="match status" value="1"/>
</dbReference>
<keyword evidence="5" id="KW-1185">Reference proteome</keyword>
<feature type="domain" description="Anti-sigma K factor RskA C-terminal" evidence="3">
    <location>
        <begin position="33"/>
        <end position="185"/>
    </location>
</feature>
<dbReference type="EMBL" id="SDMK01000001">
    <property type="protein sequence ID" value="RXS96538.1"/>
    <property type="molecule type" value="Genomic_DNA"/>
</dbReference>
<dbReference type="AlphaFoldDB" id="A0A4Q1SG73"/>
<dbReference type="OrthoDB" id="9806296at2"/>
<accession>A0A4Q1SG73</accession>
<feature type="transmembrane region" description="Helical" evidence="2">
    <location>
        <begin position="24"/>
        <end position="44"/>
    </location>
</feature>
<gene>
    <name evidence="4" type="ORF">ESZ00_00855</name>
</gene>
<organism evidence="4 5">
    <name type="scientific">Silvibacterium dinghuense</name>
    <dbReference type="NCBI Taxonomy" id="1560006"/>
    <lineage>
        <taxon>Bacteria</taxon>
        <taxon>Pseudomonadati</taxon>
        <taxon>Acidobacteriota</taxon>
        <taxon>Terriglobia</taxon>
        <taxon>Terriglobales</taxon>
        <taxon>Acidobacteriaceae</taxon>
        <taxon>Silvibacterium</taxon>
    </lineage>
</organism>
<keyword evidence="2" id="KW-1133">Transmembrane helix</keyword>
<feature type="compositionally biased region" description="Polar residues" evidence="1">
    <location>
        <begin position="1"/>
        <end position="11"/>
    </location>
</feature>
<evidence type="ECO:0000256" key="1">
    <source>
        <dbReference type="SAM" id="MobiDB-lite"/>
    </source>
</evidence>
<dbReference type="PANTHER" id="PTHR37461">
    <property type="entry name" value="ANTI-SIGMA-K FACTOR RSKA"/>
    <property type="match status" value="1"/>
</dbReference>
<keyword evidence="2" id="KW-0812">Transmembrane</keyword>
<dbReference type="RefSeq" id="WP_129206287.1">
    <property type="nucleotide sequence ID" value="NZ_BMGU01000001.1"/>
</dbReference>
<protein>
    <submittedName>
        <fullName evidence="4">Anti-sigma factor</fullName>
    </submittedName>
</protein>